<dbReference type="InterPro" id="IPR025144">
    <property type="entry name" value="DUF4085"/>
</dbReference>
<evidence type="ECO:0000313" key="1">
    <source>
        <dbReference type="EMBL" id="MBU9722805.1"/>
    </source>
</evidence>
<keyword evidence="2" id="KW-1185">Reference proteome</keyword>
<gene>
    <name evidence="1" type="ORF">KS407_15420</name>
</gene>
<protein>
    <submittedName>
        <fullName evidence="1">DUF4085 domain-containing protein</fullName>
    </submittedName>
</protein>
<proteinExistence type="predicted"/>
<accession>A0ABS6K0C8</accession>
<comment type="caution">
    <text evidence="1">The sequence shown here is derived from an EMBL/GenBank/DDBJ whole genome shotgun (WGS) entry which is preliminary data.</text>
</comment>
<organism evidence="1 2">
    <name type="scientific">Evansella alkalicola</name>
    <dbReference type="NCBI Taxonomy" id="745819"/>
    <lineage>
        <taxon>Bacteria</taxon>
        <taxon>Bacillati</taxon>
        <taxon>Bacillota</taxon>
        <taxon>Bacilli</taxon>
        <taxon>Bacillales</taxon>
        <taxon>Bacillaceae</taxon>
        <taxon>Evansella</taxon>
    </lineage>
</organism>
<sequence length="398" mass="46392">MWNLSKQAKDQFLKINLLPIHESDEEWEIVLREAKEEGEDIRTRLKGELDEVKRELLEIIPSRFHRYVEDGSLNQPTLPTEVREDYLNWIRDGEKDFEKVLDAAAAETEKAASSLPASVQEVLSEGLHDTQIDRISRTKDTLHLFINTDGGFTTKAYIHFTFKEILSEESDAPLQVGQWFVYHELQKFDSGYALRVLFDCPDAEWTIAMKDLEAVYYYRPASYLTLNDEEKLEETTFTDYIAQLPHDYNYWLITPDVTCKVKAFSEKIELENGTLALSDKEAVVSFGNMRFTYSLEEYNPITFIYTDVFETPYSEQEEPLPLGEVEEAALSDDLMLQVRAWNTMYADPHTMADIINRVLWKVVVTEENEMMIHVYANHFYEAGVLTEDVIEKYRDLFE</sequence>
<reference evidence="1 2" key="1">
    <citation type="submission" date="2021-06" db="EMBL/GenBank/DDBJ databases">
        <title>Bacillus sp. RD4P76, an endophyte from a halophyte.</title>
        <authorList>
            <person name="Sun J.-Q."/>
        </authorList>
    </citation>
    <scope>NUCLEOTIDE SEQUENCE [LARGE SCALE GENOMIC DNA]</scope>
    <source>
        <strain evidence="1 2">JCM 17098</strain>
    </source>
</reference>
<evidence type="ECO:0000313" key="2">
    <source>
        <dbReference type="Proteomes" id="UP000790580"/>
    </source>
</evidence>
<dbReference type="RefSeq" id="WP_088073503.1">
    <property type="nucleotide sequence ID" value="NZ_JAHQCR010000062.1"/>
</dbReference>
<dbReference type="Pfam" id="PF13315">
    <property type="entry name" value="DUF4085"/>
    <property type="match status" value="1"/>
</dbReference>
<dbReference type="Proteomes" id="UP000790580">
    <property type="component" value="Unassembled WGS sequence"/>
</dbReference>
<dbReference type="EMBL" id="JAHQCR010000062">
    <property type="protein sequence ID" value="MBU9722805.1"/>
    <property type="molecule type" value="Genomic_DNA"/>
</dbReference>
<name>A0ABS6K0C8_9BACI</name>